<protein>
    <submittedName>
        <fullName evidence="2">Outer membrane protein beta-barrel domain-containing protein</fullName>
    </submittedName>
</protein>
<dbReference type="OrthoDB" id="666719at2"/>
<dbReference type="Proteomes" id="UP000199537">
    <property type="component" value="Unassembled WGS sequence"/>
</dbReference>
<keyword evidence="3" id="KW-1185">Reference proteome</keyword>
<dbReference type="InterPro" id="IPR025665">
    <property type="entry name" value="Beta-barrel_OMP_2"/>
</dbReference>
<name>A0A1I7N998_9BACT</name>
<sequence>MDILHKTFSIAAGISVLLMLQSSAQGQQKQWVKVETRNGVHVYAVDENGETEINLLGDSTFSKASRVKDSIPSVEEDTVIVGRWRIIHRESPGGHSYTDIYRVPKPASQHVFTHWLGFDFGWNNFVDRSDYAGLSGVDPNVKAYDYSAQGLYTFAPRPPSDPLTASEFSLIPEKSVNVNIWIFHQQRYLRNNKIGMEYGLGLLMNNFRYRRNITYVNQGSHTVVIRDSISFRKNKLFTEYLTVPVFLCFHLSGRGDEGFQVKVGSNFGYLFKSRTKQVSDARGKVKTNDNFNLSTFRVSPELAFGWHSWSFYVTYSLTPLHQYGVKQYPYAFGIRFNGF</sequence>
<accession>A0A1I7N998</accession>
<gene>
    <name evidence="2" type="ORF">SAMN05660895_0997</name>
</gene>
<evidence type="ECO:0000313" key="3">
    <source>
        <dbReference type="Proteomes" id="UP000199537"/>
    </source>
</evidence>
<dbReference type="RefSeq" id="WP_092458557.1">
    <property type="nucleotide sequence ID" value="NZ_FPCJ01000001.1"/>
</dbReference>
<dbReference type="Pfam" id="PF13568">
    <property type="entry name" value="OMP_b-brl_2"/>
    <property type="match status" value="1"/>
</dbReference>
<dbReference type="EMBL" id="FPCJ01000001">
    <property type="protein sequence ID" value="SFV31163.1"/>
    <property type="molecule type" value="Genomic_DNA"/>
</dbReference>
<dbReference type="AlphaFoldDB" id="A0A1I7N998"/>
<proteinExistence type="predicted"/>
<feature type="domain" description="Outer membrane protein beta-barrel" evidence="1">
    <location>
        <begin position="171"/>
        <end position="321"/>
    </location>
</feature>
<dbReference type="STRING" id="1393122.SAMN05660895_0997"/>
<evidence type="ECO:0000313" key="2">
    <source>
        <dbReference type="EMBL" id="SFV31163.1"/>
    </source>
</evidence>
<organism evidence="2 3">
    <name type="scientific">Thermoflavifilum thermophilum</name>
    <dbReference type="NCBI Taxonomy" id="1393122"/>
    <lineage>
        <taxon>Bacteria</taxon>
        <taxon>Pseudomonadati</taxon>
        <taxon>Bacteroidota</taxon>
        <taxon>Chitinophagia</taxon>
        <taxon>Chitinophagales</taxon>
        <taxon>Chitinophagaceae</taxon>
        <taxon>Thermoflavifilum</taxon>
    </lineage>
</organism>
<evidence type="ECO:0000259" key="1">
    <source>
        <dbReference type="Pfam" id="PF13568"/>
    </source>
</evidence>
<reference evidence="3" key="1">
    <citation type="submission" date="2016-10" db="EMBL/GenBank/DDBJ databases">
        <authorList>
            <person name="Varghese N."/>
            <person name="Submissions S."/>
        </authorList>
    </citation>
    <scope>NUCLEOTIDE SEQUENCE [LARGE SCALE GENOMIC DNA]</scope>
    <source>
        <strain evidence="3">DSM 14807</strain>
    </source>
</reference>